<dbReference type="Proteomes" id="UP000694411">
    <property type="component" value="Chromosome 9"/>
</dbReference>
<reference evidence="1" key="2">
    <citation type="submission" date="2025-08" db="UniProtKB">
        <authorList>
            <consortium name="Ensembl"/>
        </authorList>
    </citation>
    <scope>IDENTIFICATION</scope>
</reference>
<dbReference type="AlphaFoldDB" id="A0A8D2F4Q0"/>
<organism evidence="1 2">
    <name type="scientific">Theropithecus gelada</name>
    <name type="common">Gelada baboon</name>
    <dbReference type="NCBI Taxonomy" id="9565"/>
    <lineage>
        <taxon>Eukaryota</taxon>
        <taxon>Metazoa</taxon>
        <taxon>Chordata</taxon>
        <taxon>Craniata</taxon>
        <taxon>Vertebrata</taxon>
        <taxon>Euteleostomi</taxon>
        <taxon>Mammalia</taxon>
        <taxon>Eutheria</taxon>
        <taxon>Euarchontoglires</taxon>
        <taxon>Primates</taxon>
        <taxon>Haplorrhini</taxon>
        <taxon>Catarrhini</taxon>
        <taxon>Cercopithecidae</taxon>
        <taxon>Cercopithecinae</taxon>
        <taxon>Theropithecus</taxon>
    </lineage>
</organism>
<keyword evidence="2" id="KW-1185">Reference proteome</keyword>
<evidence type="ECO:0000313" key="1">
    <source>
        <dbReference type="Ensembl" id="ENSTGEP00000014688.1"/>
    </source>
</evidence>
<accession>A0A8D2F4Q0</accession>
<reference evidence="1" key="3">
    <citation type="submission" date="2025-09" db="UniProtKB">
        <authorList>
            <consortium name="Ensembl"/>
        </authorList>
    </citation>
    <scope>IDENTIFICATION</scope>
</reference>
<proteinExistence type="predicted"/>
<evidence type="ECO:0000313" key="2">
    <source>
        <dbReference type="Proteomes" id="UP000694411"/>
    </source>
</evidence>
<name>A0A8D2F4Q0_THEGE</name>
<sequence>MVISKKYRLTIIECGCDINMMIDLAKVADLVSQQGQPGVLMETYSVMIGYLPCDEGKRVL</sequence>
<protein>
    <submittedName>
        <fullName evidence="1">Uncharacterized protein</fullName>
    </submittedName>
</protein>
<reference evidence="1" key="1">
    <citation type="submission" date="2018-05" db="EMBL/GenBank/DDBJ databases">
        <title>Whole genome of Theropithecus gelada.</title>
        <authorList>
            <person name="Chiou K.L."/>
            <person name="Snyder-Mackler N."/>
        </authorList>
    </citation>
    <scope>NUCLEOTIDE SEQUENCE [LARGE SCALE GENOMIC DNA]</scope>
</reference>
<dbReference type="Ensembl" id="ENSTGET00000017602.1">
    <property type="protein sequence ID" value="ENSTGEP00000014688.1"/>
    <property type="gene ID" value="ENSTGEG00000011934.1"/>
</dbReference>